<dbReference type="GO" id="GO:0005737">
    <property type="term" value="C:cytoplasm"/>
    <property type="evidence" value="ECO:0007669"/>
    <property type="project" value="TreeGrafter"/>
</dbReference>
<dbReference type="InterPro" id="IPR046350">
    <property type="entry name" value="Cystatin_sf"/>
</dbReference>
<dbReference type="GO" id="GO:0004869">
    <property type="term" value="F:cysteine-type endopeptidase inhibitor activity"/>
    <property type="evidence" value="ECO:0007669"/>
    <property type="project" value="UniProtKB-KW"/>
</dbReference>
<dbReference type="Proteomes" id="UP000582659">
    <property type="component" value="Unassembled WGS sequence"/>
</dbReference>
<evidence type="ECO:0000256" key="2">
    <source>
        <dbReference type="ARBA" id="ARBA00022690"/>
    </source>
</evidence>
<dbReference type="OrthoDB" id="1908104at2759"/>
<dbReference type="PANTHER" id="PTHR46186:SF2">
    <property type="entry name" value="CYSTATIN"/>
    <property type="match status" value="1"/>
</dbReference>
<accession>A0A1I7SQI8</accession>
<dbReference type="Proteomes" id="UP000095284">
    <property type="component" value="Unplaced"/>
</dbReference>
<feature type="signal peptide" evidence="4">
    <location>
        <begin position="1"/>
        <end position="20"/>
    </location>
</feature>
<dbReference type="CDD" id="cd00042">
    <property type="entry name" value="CY"/>
    <property type="match status" value="1"/>
</dbReference>
<keyword evidence="8" id="KW-1185">Reference proteome</keyword>
<evidence type="ECO:0000313" key="8">
    <source>
        <dbReference type="Proteomes" id="UP000659654"/>
    </source>
</evidence>
<dbReference type="Gene3D" id="3.10.450.10">
    <property type="match status" value="1"/>
</dbReference>
<dbReference type="EMBL" id="CAJFDI010000003">
    <property type="protein sequence ID" value="CAD5222361.1"/>
    <property type="molecule type" value="Genomic_DNA"/>
</dbReference>
<dbReference type="GO" id="GO:0005615">
    <property type="term" value="C:extracellular space"/>
    <property type="evidence" value="ECO:0007669"/>
    <property type="project" value="TreeGrafter"/>
</dbReference>
<evidence type="ECO:0000256" key="1">
    <source>
        <dbReference type="ARBA" id="ARBA00009403"/>
    </source>
</evidence>
<dbReference type="SUPFAM" id="SSF54403">
    <property type="entry name" value="Cystatin/monellin"/>
    <property type="match status" value="1"/>
</dbReference>
<feature type="chain" id="PRO_5035360171" evidence="4">
    <location>
        <begin position="21"/>
        <end position="127"/>
    </location>
</feature>
<dbReference type="Proteomes" id="UP000659654">
    <property type="component" value="Unassembled WGS sequence"/>
</dbReference>
<feature type="domain" description="Cystatin" evidence="5">
    <location>
        <begin position="33"/>
        <end position="91"/>
    </location>
</feature>
<evidence type="ECO:0000313" key="6">
    <source>
        <dbReference type="EMBL" id="CAD5222361.1"/>
    </source>
</evidence>
<dbReference type="InterPro" id="IPR000010">
    <property type="entry name" value="Cystatin_dom"/>
</dbReference>
<dbReference type="PANTHER" id="PTHR46186">
    <property type="entry name" value="CYSTATIN"/>
    <property type="match status" value="1"/>
</dbReference>
<gene>
    <name evidence="6" type="ORF">BXYJ_LOCUS7329</name>
</gene>
<evidence type="ECO:0000313" key="7">
    <source>
        <dbReference type="Proteomes" id="UP000095284"/>
    </source>
</evidence>
<keyword evidence="2" id="KW-0646">Protease inhibitor</keyword>
<dbReference type="Pfam" id="PF00031">
    <property type="entry name" value="Cystatin"/>
    <property type="match status" value="1"/>
</dbReference>
<evidence type="ECO:0000259" key="5">
    <source>
        <dbReference type="Pfam" id="PF00031"/>
    </source>
</evidence>
<sequence length="127" mass="14175">MFVKATVLFVILLSIQHSLSKKTTPRIVGRWFNVSVDDPEVQKLAKEAVDIYAKSISRENQTIELLEKVVSAKAQIVAGTNYRIDLIARQKKPLYPTLLPLHDKVSVDIHGKASHKVTVRTANGIES</sequence>
<dbReference type="GO" id="GO:0031982">
    <property type="term" value="C:vesicle"/>
    <property type="evidence" value="ECO:0007669"/>
    <property type="project" value="TreeGrafter"/>
</dbReference>
<proteinExistence type="inferred from homology"/>
<keyword evidence="4" id="KW-0732">Signal</keyword>
<evidence type="ECO:0000256" key="4">
    <source>
        <dbReference type="SAM" id="SignalP"/>
    </source>
</evidence>
<dbReference type="EMBL" id="CAJFCV020000003">
    <property type="protein sequence ID" value="CAG9109958.1"/>
    <property type="molecule type" value="Genomic_DNA"/>
</dbReference>
<comment type="similarity">
    <text evidence="1">Belongs to the cystatin family.</text>
</comment>
<organism evidence="7 9">
    <name type="scientific">Bursaphelenchus xylophilus</name>
    <name type="common">Pinewood nematode worm</name>
    <name type="synonym">Aphelenchoides xylophilus</name>
    <dbReference type="NCBI Taxonomy" id="6326"/>
    <lineage>
        <taxon>Eukaryota</taxon>
        <taxon>Metazoa</taxon>
        <taxon>Ecdysozoa</taxon>
        <taxon>Nematoda</taxon>
        <taxon>Chromadorea</taxon>
        <taxon>Rhabditida</taxon>
        <taxon>Tylenchina</taxon>
        <taxon>Tylenchomorpha</taxon>
        <taxon>Aphelenchoidea</taxon>
        <taxon>Aphelenchoididae</taxon>
        <taxon>Bursaphelenchus</taxon>
    </lineage>
</organism>
<keyword evidence="3" id="KW-0789">Thiol protease inhibitor</keyword>
<reference evidence="9" key="1">
    <citation type="submission" date="2016-11" db="UniProtKB">
        <authorList>
            <consortium name="WormBaseParasite"/>
        </authorList>
    </citation>
    <scope>IDENTIFICATION</scope>
</reference>
<name>A0A1I7SQI8_BURXY</name>
<evidence type="ECO:0000256" key="3">
    <source>
        <dbReference type="ARBA" id="ARBA00022704"/>
    </source>
</evidence>
<dbReference type="AlphaFoldDB" id="A0A1I7SQI8"/>
<protein>
    <submittedName>
        <fullName evidence="6">(pine wood nematode) hypothetical protein</fullName>
    </submittedName>
    <submittedName>
        <fullName evidence="9">Cystatin domain-containing protein</fullName>
    </submittedName>
</protein>
<reference evidence="6" key="2">
    <citation type="submission" date="2020-09" db="EMBL/GenBank/DDBJ databases">
        <authorList>
            <person name="Kikuchi T."/>
        </authorList>
    </citation>
    <scope>NUCLEOTIDE SEQUENCE</scope>
    <source>
        <strain evidence="6">Ka4C1</strain>
    </source>
</reference>
<evidence type="ECO:0000313" key="9">
    <source>
        <dbReference type="WBParaSite" id="BXY_1530000.1"/>
    </source>
</evidence>
<dbReference type="SMR" id="A0A1I7SQI8"/>
<dbReference type="WBParaSite" id="BXY_1530000.1">
    <property type="protein sequence ID" value="BXY_1530000.1"/>
    <property type="gene ID" value="BXY_1530000"/>
</dbReference>